<dbReference type="Pfam" id="PF00472">
    <property type="entry name" value="RF-1"/>
    <property type="match status" value="1"/>
</dbReference>
<dbReference type="Pfam" id="PF03462">
    <property type="entry name" value="PCRF"/>
    <property type="match status" value="1"/>
</dbReference>
<evidence type="ECO:0000313" key="5">
    <source>
        <dbReference type="EMBL" id="EQD63890.1"/>
    </source>
</evidence>
<evidence type="ECO:0000256" key="1">
    <source>
        <dbReference type="ARBA" id="ARBA00010835"/>
    </source>
</evidence>
<feature type="non-terminal residue" evidence="5">
    <location>
        <position position="171"/>
    </location>
</feature>
<comment type="caution">
    <text evidence="5">The sequence shown here is derived from an EMBL/GenBank/DDBJ whole genome shotgun (WGS) entry which is preliminary data.</text>
</comment>
<dbReference type="GO" id="GO:0005737">
    <property type="term" value="C:cytoplasm"/>
    <property type="evidence" value="ECO:0007669"/>
    <property type="project" value="UniProtKB-ARBA"/>
</dbReference>
<feature type="domain" description="Prokaryotic-type class I peptide chain release factors" evidence="4">
    <location>
        <begin position="70"/>
        <end position="86"/>
    </location>
</feature>
<organism evidence="5">
    <name type="scientific">mine drainage metagenome</name>
    <dbReference type="NCBI Taxonomy" id="410659"/>
    <lineage>
        <taxon>unclassified sequences</taxon>
        <taxon>metagenomes</taxon>
        <taxon>ecological metagenomes</taxon>
    </lineage>
</organism>
<accession>T1CBF3</accession>
<gene>
    <name evidence="5" type="ORF">B1B_06804</name>
</gene>
<dbReference type="FunFam" id="3.30.160.20:FF:000004">
    <property type="entry name" value="Peptide chain release factor 1"/>
    <property type="match status" value="1"/>
</dbReference>
<evidence type="ECO:0000256" key="2">
    <source>
        <dbReference type="ARBA" id="ARBA00022481"/>
    </source>
</evidence>
<dbReference type="Gene3D" id="3.30.160.20">
    <property type="match status" value="1"/>
</dbReference>
<comment type="similarity">
    <text evidence="1">Belongs to the prokaryotic/mitochondrial release factor family.</text>
</comment>
<dbReference type="GO" id="GO:0003747">
    <property type="term" value="F:translation release factor activity"/>
    <property type="evidence" value="ECO:0007669"/>
    <property type="project" value="InterPro"/>
</dbReference>
<dbReference type="PANTHER" id="PTHR43804">
    <property type="entry name" value="LD18447P"/>
    <property type="match status" value="1"/>
</dbReference>
<dbReference type="EMBL" id="AUZY01004322">
    <property type="protein sequence ID" value="EQD63890.1"/>
    <property type="molecule type" value="Genomic_DNA"/>
</dbReference>
<dbReference type="InterPro" id="IPR005139">
    <property type="entry name" value="PCRF"/>
</dbReference>
<dbReference type="AlphaFoldDB" id="T1CBF3"/>
<dbReference type="InterPro" id="IPR045853">
    <property type="entry name" value="Pep_chain_release_fac_I_sf"/>
</dbReference>
<dbReference type="PROSITE" id="PS00745">
    <property type="entry name" value="RF_PROK_I"/>
    <property type="match status" value="1"/>
</dbReference>
<dbReference type="PANTHER" id="PTHR43804:SF7">
    <property type="entry name" value="LD18447P"/>
    <property type="match status" value="1"/>
</dbReference>
<feature type="non-terminal residue" evidence="5">
    <location>
        <position position="1"/>
    </location>
</feature>
<dbReference type="SUPFAM" id="SSF75620">
    <property type="entry name" value="Release factor"/>
    <property type="match status" value="1"/>
</dbReference>
<evidence type="ECO:0000256" key="3">
    <source>
        <dbReference type="ARBA" id="ARBA00022917"/>
    </source>
</evidence>
<dbReference type="InterPro" id="IPR050057">
    <property type="entry name" value="Prokaryotic/Mito_RF"/>
</dbReference>
<reference evidence="5" key="2">
    <citation type="journal article" date="2014" name="ISME J.">
        <title>Microbial stratification in low pH oxic and suboxic macroscopic growths along an acid mine drainage.</title>
        <authorList>
            <person name="Mendez-Garcia C."/>
            <person name="Mesa V."/>
            <person name="Sprenger R.R."/>
            <person name="Richter M."/>
            <person name="Diez M.S."/>
            <person name="Solano J."/>
            <person name="Bargiela R."/>
            <person name="Golyshina O.V."/>
            <person name="Manteca A."/>
            <person name="Ramos J.L."/>
            <person name="Gallego J.R."/>
            <person name="Llorente I."/>
            <person name="Martins Dos Santos V.A."/>
            <person name="Jensen O.N."/>
            <person name="Pelaez A.I."/>
            <person name="Sanchez J."/>
            <person name="Ferrer M."/>
        </authorList>
    </citation>
    <scope>NUCLEOTIDE SEQUENCE</scope>
</reference>
<dbReference type="InterPro" id="IPR000352">
    <property type="entry name" value="Pep_chain_release_fac_I"/>
</dbReference>
<proteinExistence type="inferred from homology"/>
<protein>
    <submittedName>
        <fullName evidence="5">Peptide chain release factor RF-1</fullName>
    </submittedName>
</protein>
<dbReference type="Gene3D" id="3.30.70.1660">
    <property type="match status" value="1"/>
</dbReference>
<keyword evidence="3" id="KW-0648">Protein biosynthesis</keyword>
<reference evidence="5" key="1">
    <citation type="submission" date="2013-08" db="EMBL/GenBank/DDBJ databases">
        <authorList>
            <person name="Mendez C."/>
            <person name="Richter M."/>
            <person name="Ferrer M."/>
            <person name="Sanchez J."/>
        </authorList>
    </citation>
    <scope>NUCLEOTIDE SEQUENCE</scope>
</reference>
<sequence>GFKEVVLEIHGQGAYGQLKFESGVHRVQRVPRTESQGRIHTSAASVVVLPEVDEVEVEILDDDLKIDVYRSTGPGGQSVNTTDSAVRITHLPTGLVVTCQDEKSQHKNRAKALRVLRSRLYDRMRAERDEALQVTRRSMVGRGDRSEKIRTYNYPENRVTDHRIDLKLHQL</sequence>
<evidence type="ECO:0000259" key="4">
    <source>
        <dbReference type="PROSITE" id="PS00745"/>
    </source>
</evidence>
<keyword evidence="2" id="KW-0488">Methylation</keyword>
<name>T1CBF3_9ZZZZ</name>